<reference evidence="2 3" key="1">
    <citation type="submission" date="2024-01" db="EMBL/GenBank/DDBJ databases">
        <title>A draft genome for the cacao thread blight pathogen Marasmiellus scandens.</title>
        <authorList>
            <person name="Baruah I.K."/>
            <person name="Leung J."/>
            <person name="Bukari Y."/>
            <person name="Amoako-Attah I."/>
            <person name="Meinhardt L.W."/>
            <person name="Bailey B.A."/>
            <person name="Cohen S.P."/>
        </authorList>
    </citation>
    <scope>NUCLEOTIDE SEQUENCE [LARGE SCALE GENOMIC DNA]</scope>
    <source>
        <strain evidence="2 3">GH-19</strain>
    </source>
</reference>
<organism evidence="2 3">
    <name type="scientific">Marasmiellus scandens</name>
    <dbReference type="NCBI Taxonomy" id="2682957"/>
    <lineage>
        <taxon>Eukaryota</taxon>
        <taxon>Fungi</taxon>
        <taxon>Dikarya</taxon>
        <taxon>Basidiomycota</taxon>
        <taxon>Agaricomycotina</taxon>
        <taxon>Agaricomycetes</taxon>
        <taxon>Agaricomycetidae</taxon>
        <taxon>Agaricales</taxon>
        <taxon>Marasmiineae</taxon>
        <taxon>Omphalotaceae</taxon>
        <taxon>Marasmiellus</taxon>
    </lineage>
</organism>
<protein>
    <submittedName>
        <fullName evidence="2">Uncharacterized protein</fullName>
    </submittedName>
</protein>
<name>A0ABR1J226_9AGAR</name>
<comment type="caution">
    <text evidence="2">The sequence shown here is derived from an EMBL/GenBank/DDBJ whole genome shotgun (WGS) entry which is preliminary data.</text>
</comment>
<accession>A0ABR1J226</accession>
<feature type="region of interest" description="Disordered" evidence="1">
    <location>
        <begin position="1"/>
        <end position="34"/>
    </location>
</feature>
<feature type="compositionally biased region" description="Low complexity" evidence="1">
    <location>
        <begin position="20"/>
        <end position="30"/>
    </location>
</feature>
<dbReference type="Proteomes" id="UP001498398">
    <property type="component" value="Unassembled WGS sequence"/>
</dbReference>
<proteinExistence type="predicted"/>
<keyword evidence="3" id="KW-1185">Reference proteome</keyword>
<gene>
    <name evidence="2" type="ORF">VKT23_013864</name>
</gene>
<evidence type="ECO:0000313" key="2">
    <source>
        <dbReference type="EMBL" id="KAK7448106.1"/>
    </source>
</evidence>
<evidence type="ECO:0000256" key="1">
    <source>
        <dbReference type="SAM" id="MobiDB-lite"/>
    </source>
</evidence>
<dbReference type="EMBL" id="JBANRG010000039">
    <property type="protein sequence ID" value="KAK7448106.1"/>
    <property type="molecule type" value="Genomic_DNA"/>
</dbReference>
<sequence>MYSSNRPRTAFASTEPFVHGSGTASSSSGRSDYEYIPNLQQPRPVRSSTMAPVLSQPAASTTWDYLRDGSFVAPTSPSSQRTIVTPHIASQTALPPSPSCAVSSSASSIFPSLSPLLDTLQSPFTPVSTYSTTRTHSDLVSLPTHHSSPLTSPNPYVPFLDPHPSVRYDYNTVYTPPPIPTTARDSLLSPLGINLENQRGDDATTVNLNDDIHLQSLRFLAILIRHLYQVFER</sequence>
<evidence type="ECO:0000313" key="3">
    <source>
        <dbReference type="Proteomes" id="UP001498398"/>
    </source>
</evidence>